<reference evidence="1" key="1">
    <citation type="submission" date="2014-09" db="EMBL/GenBank/DDBJ databases">
        <authorList>
            <person name="Magalhaes I.L.F."/>
            <person name="Oliveira U."/>
            <person name="Santos F.R."/>
            <person name="Vidigal T.H.D.A."/>
            <person name="Brescovit A.D."/>
            <person name="Santos A.J."/>
        </authorList>
    </citation>
    <scope>NUCLEOTIDE SEQUENCE</scope>
    <source>
        <tissue evidence="1">Shoot tissue taken approximately 20 cm above the soil surface</tissue>
    </source>
</reference>
<accession>A0A0A9DEM6</accession>
<evidence type="ECO:0000313" key="1">
    <source>
        <dbReference type="EMBL" id="JAD85103.1"/>
    </source>
</evidence>
<protein>
    <submittedName>
        <fullName evidence="1">Uncharacterized protein</fullName>
    </submittedName>
</protein>
<reference evidence="1" key="2">
    <citation type="journal article" date="2015" name="Data Brief">
        <title>Shoot transcriptome of the giant reed, Arundo donax.</title>
        <authorList>
            <person name="Barrero R.A."/>
            <person name="Guerrero F.D."/>
            <person name="Moolhuijzen P."/>
            <person name="Goolsby J.A."/>
            <person name="Tidwell J."/>
            <person name="Bellgard S.E."/>
            <person name="Bellgard M.I."/>
        </authorList>
    </citation>
    <scope>NUCLEOTIDE SEQUENCE</scope>
    <source>
        <tissue evidence="1">Shoot tissue taken approximately 20 cm above the soil surface</tissue>
    </source>
</reference>
<sequence length="63" mass="7505">MILNDGTKYEDILTLVFYSLKPFMPDQYTKEANISLQTLIFFLKKIIVHTKMKQWLHSISIQK</sequence>
<dbReference type="EMBL" id="GBRH01212792">
    <property type="protein sequence ID" value="JAD85103.1"/>
    <property type="molecule type" value="Transcribed_RNA"/>
</dbReference>
<dbReference type="AlphaFoldDB" id="A0A0A9DEM6"/>
<name>A0A0A9DEM6_ARUDO</name>
<organism evidence="1">
    <name type="scientific">Arundo donax</name>
    <name type="common">Giant reed</name>
    <name type="synonym">Donax arundinaceus</name>
    <dbReference type="NCBI Taxonomy" id="35708"/>
    <lineage>
        <taxon>Eukaryota</taxon>
        <taxon>Viridiplantae</taxon>
        <taxon>Streptophyta</taxon>
        <taxon>Embryophyta</taxon>
        <taxon>Tracheophyta</taxon>
        <taxon>Spermatophyta</taxon>
        <taxon>Magnoliopsida</taxon>
        <taxon>Liliopsida</taxon>
        <taxon>Poales</taxon>
        <taxon>Poaceae</taxon>
        <taxon>PACMAD clade</taxon>
        <taxon>Arundinoideae</taxon>
        <taxon>Arundineae</taxon>
        <taxon>Arundo</taxon>
    </lineage>
</organism>
<proteinExistence type="predicted"/>